<dbReference type="InterPro" id="IPR021381">
    <property type="entry name" value="DUF3011"/>
</dbReference>
<feature type="chain" id="PRO_5043371559" evidence="1">
    <location>
        <begin position="24"/>
        <end position="176"/>
    </location>
</feature>
<dbReference type="AlphaFoldDB" id="A0AAV3YUW5"/>
<evidence type="ECO:0000256" key="1">
    <source>
        <dbReference type="SAM" id="SignalP"/>
    </source>
</evidence>
<accession>A0AAV3YUW5</accession>
<gene>
    <name evidence="2" type="ORF">PoB_001252300</name>
</gene>
<evidence type="ECO:0000313" key="3">
    <source>
        <dbReference type="Proteomes" id="UP000735302"/>
    </source>
</evidence>
<dbReference type="Proteomes" id="UP000735302">
    <property type="component" value="Unassembled WGS sequence"/>
</dbReference>
<comment type="caution">
    <text evidence="2">The sequence shown here is derived from an EMBL/GenBank/DDBJ whole genome shotgun (WGS) entry which is preliminary data.</text>
</comment>
<organism evidence="2 3">
    <name type="scientific">Plakobranchus ocellatus</name>
    <dbReference type="NCBI Taxonomy" id="259542"/>
    <lineage>
        <taxon>Eukaryota</taxon>
        <taxon>Metazoa</taxon>
        <taxon>Spiralia</taxon>
        <taxon>Lophotrochozoa</taxon>
        <taxon>Mollusca</taxon>
        <taxon>Gastropoda</taxon>
        <taxon>Heterobranchia</taxon>
        <taxon>Euthyneura</taxon>
        <taxon>Panpulmonata</taxon>
        <taxon>Sacoglossa</taxon>
        <taxon>Placobranchoidea</taxon>
        <taxon>Plakobranchidae</taxon>
        <taxon>Plakobranchus</taxon>
    </lineage>
</organism>
<reference evidence="2 3" key="1">
    <citation type="journal article" date="2021" name="Elife">
        <title>Chloroplast acquisition without the gene transfer in kleptoplastic sea slugs, Plakobranchus ocellatus.</title>
        <authorList>
            <person name="Maeda T."/>
            <person name="Takahashi S."/>
            <person name="Yoshida T."/>
            <person name="Shimamura S."/>
            <person name="Takaki Y."/>
            <person name="Nagai Y."/>
            <person name="Toyoda A."/>
            <person name="Suzuki Y."/>
            <person name="Arimoto A."/>
            <person name="Ishii H."/>
            <person name="Satoh N."/>
            <person name="Nishiyama T."/>
            <person name="Hasebe M."/>
            <person name="Maruyama T."/>
            <person name="Minagawa J."/>
            <person name="Obokata J."/>
            <person name="Shigenobu S."/>
        </authorList>
    </citation>
    <scope>NUCLEOTIDE SEQUENCE [LARGE SCALE GENOMIC DNA]</scope>
</reference>
<protein>
    <submittedName>
        <fullName evidence="2">D-galacturonic acid binding lectin</fullName>
    </submittedName>
</protein>
<proteinExistence type="predicted"/>
<name>A0AAV3YUW5_9GAST</name>
<sequence>MFRSSSILIISIFILLSLGKTSALFNARIPCYDCTIFPLESPWNNYYTESVPLAARVISMRHLTVKAGARPCVPSVSYGFNGANAWVDLGCKATFQICYVEGNTREVSCESRSGRQATCSIGDPPCQKLESVTIVRARSNLPCVRGFSYQADRSLIKVSKGCRAVFRIGCLVCRNR</sequence>
<feature type="signal peptide" evidence="1">
    <location>
        <begin position="1"/>
        <end position="23"/>
    </location>
</feature>
<keyword evidence="3" id="KW-1185">Reference proteome</keyword>
<evidence type="ECO:0000313" key="2">
    <source>
        <dbReference type="EMBL" id="GFN86017.1"/>
    </source>
</evidence>
<keyword evidence="1" id="KW-0732">Signal</keyword>
<dbReference type="Pfam" id="PF11218">
    <property type="entry name" value="DUF3011"/>
    <property type="match status" value="1"/>
</dbReference>
<dbReference type="EMBL" id="BLXT01001485">
    <property type="protein sequence ID" value="GFN86017.1"/>
    <property type="molecule type" value="Genomic_DNA"/>
</dbReference>